<reference evidence="7" key="1">
    <citation type="journal article" date="2019" name="Int. J. Syst. Evol. Microbiol.">
        <title>The Global Catalogue of Microorganisms (GCM) 10K type strain sequencing project: providing services to taxonomists for standard genome sequencing and annotation.</title>
        <authorList>
            <consortium name="The Broad Institute Genomics Platform"/>
            <consortium name="The Broad Institute Genome Sequencing Center for Infectious Disease"/>
            <person name="Wu L."/>
            <person name="Ma J."/>
        </authorList>
    </citation>
    <scope>NUCLEOTIDE SEQUENCE [LARGE SCALE GENOMIC DNA]</scope>
    <source>
        <strain evidence="7">JCM 15478</strain>
    </source>
</reference>
<dbReference type="RefSeq" id="WP_344524710.1">
    <property type="nucleotide sequence ID" value="NZ_BAAAPE010000002.1"/>
</dbReference>
<accession>A0ABN2VM84</accession>
<keyword evidence="7" id="KW-1185">Reference proteome</keyword>
<dbReference type="SUPFAM" id="SSF53474">
    <property type="entry name" value="alpha/beta-Hydrolases"/>
    <property type="match status" value="1"/>
</dbReference>
<dbReference type="InterPro" id="IPR001763">
    <property type="entry name" value="Rhodanese-like_dom"/>
</dbReference>
<protein>
    <submittedName>
        <fullName evidence="6">Alpha/beta hydrolase</fullName>
    </submittedName>
</protein>
<dbReference type="PANTHER" id="PTHR48081">
    <property type="entry name" value="AB HYDROLASE SUPERFAMILY PROTEIN C4A8.06C"/>
    <property type="match status" value="1"/>
</dbReference>
<proteinExistence type="inferred from homology"/>
<dbReference type="InterPro" id="IPR013094">
    <property type="entry name" value="AB_hydrolase_3"/>
</dbReference>
<evidence type="ECO:0000259" key="5">
    <source>
        <dbReference type="PROSITE" id="PS50206"/>
    </source>
</evidence>
<dbReference type="InterPro" id="IPR029058">
    <property type="entry name" value="AB_hydrolase_fold"/>
</dbReference>
<dbReference type="PROSITE" id="PS01174">
    <property type="entry name" value="LIPASE_GDXG_SER"/>
    <property type="match status" value="1"/>
</dbReference>
<organism evidence="6 7">
    <name type="scientific">Streptomyces albiaxialis</name>
    <dbReference type="NCBI Taxonomy" id="329523"/>
    <lineage>
        <taxon>Bacteria</taxon>
        <taxon>Bacillati</taxon>
        <taxon>Actinomycetota</taxon>
        <taxon>Actinomycetes</taxon>
        <taxon>Kitasatosporales</taxon>
        <taxon>Streptomycetaceae</taxon>
        <taxon>Streptomyces</taxon>
    </lineage>
</organism>
<comment type="similarity">
    <text evidence="1">Belongs to the 'GDXG' lipolytic enzyme family.</text>
</comment>
<dbReference type="EMBL" id="BAAAPE010000002">
    <property type="protein sequence ID" value="GAA2065891.1"/>
    <property type="molecule type" value="Genomic_DNA"/>
</dbReference>
<evidence type="ECO:0000256" key="4">
    <source>
        <dbReference type="SAM" id="MobiDB-lite"/>
    </source>
</evidence>
<keyword evidence="2 6" id="KW-0378">Hydrolase</keyword>
<dbReference type="PROSITE" id="PS50206">
    <property type="entry name" value="RHODANESE_3"/>
    <property type="match status" value="1"/>
</dbReference>
<dbReference type="GO" id="GO:0016787">
    <property type="term" value="F:hydrolase activity"/>
    <property type="evidence" value="ECO:0007669"/>
    <property type="project" value="UniProtKB-KW"/>
</dbReference>
<evidence type="ECO:0000313" key="7">
    <source>
        <dbReference type="Proteomes" id="UP001500016"/>
    </source>
</evidence>
<sequence>MSADRLAPAARPLVRALSEAFPDVGGTVTDAAEARRILDAAPARPGPPPPVRETLDRTIPGPEGAPPLPVRIYRPYGDAGPRPTVVYLHGGGWVLCGLDSHDRTVRTLCRTSGAVVVSVAHRLAPEARFPEPVRDAYAAVCWAAARLGALGGAPGALVVAGDSSGGGLAAAAALMARDLGGPRIALQALVYPVTDSRAVTDSYRRNAEGYYLTRRAMRWFAEQYFGPDGDRDHPYAAPVRADLSGMPPAHVVTAGCDPLCDEGRTYAERLRRAGGRATEGHYPAMFHGFLGFGDLLPDAAEAMGGLGRAIVETVPDRKIGGGDPGLTA</sequence>
<dbReference type="Pfam" id="PF07859">
    <property type="entry name" value="Abhydrolase_3"/>
    <property type="match status" value="1"/>
</dbReference>
<dbReference type="PANTHER" id="PTHR48081:SF8">
    <property type="entry name" value="ALPHA_BETA HYDROLASE FOLD-3 DOMAIN-CONTAINING PROTEIN-RELATED"/>
    <property type="match status" value="1"/>
</dbReference>
<dbReference type="InterPro" id="IPR050300">
    <property type="entry name" value="GDXG_lipolytic_enzyme"/>
</dbReference>
<feature type="domain" description="Rhodanese" evidence="5">
    <location>
        <begin position="144"/>
        <end position="195"/>
    </location>
</feature>
<name>A0ABN2VM84_9ACTN</name>
<evidence type="ECO:0000256" key="3">
    <source>
        <dbReference type="PROSITE-ProRule" id="PRU10038"/>
    </source>
</evidence>
<comment type="caution">
    <text evidence="6">The sequence shown here is derived from an EMBL/GenBank/DDBJ whole genome shotgun (WGS) entry which is preliminary data.</text>
</comment>
<dbReference type="Proteomes" id="UP001500016">
    <property type="component" value="Unassembled WGS sequence"/>
</dbReference>
<dbReference type="Gene3D" id="3.40.50.1820">
    <property type="entry name" value="alpha/beta hydrolase"/>
    <property type="match status" value="1"/>
</dbReference>
<evidence type="ECO:0000256" key="1">
    <source>
        <dbReference type="ARBA" id="ARBA00010515"/>
    </source>
</evidence>
<evidence type="ECO:0000256" key="2">
    <source>
        <dbReference type="ARBA" id="ARBA00022801"/>
    </source>
</evidence>
<feature type="region of interest" description="Disordered" evidence="4">
    <location>
        <begin position="39"/>
        <end position="66"/>
    </location>
</feature>
<evidence type="ECO:0000313" key="6">
    <source>
        <dbReference type="EMBL" id="GAA2065891.1"/>
    </source>
</evidence>
<dbReference type="InterPro" id="IPR033140">
    <property type="entry name" value="Lipase_GDXG_put_SER_AS"/>
</dbReference>
<feature type="active site" evidence="3">
    <location>
        <position position="163"/>
    </location>
</feature>
<gene>
    <name evidence="6" type="ORF">GCM10009801_11650</name>
</gene>